<gene>
    <name evidence="1" type="ORF">ACFOUW_33610</name>
</gene>
<evidence type="ECO:0000313" key="2">
    <source>
        <dbReference type="Proteomes" id="UP001595699"/>
    </source>
</evidence>
<dbReference type="RefSeq" id="WP_205121082.1">
    <property type="nucleotide sequence ID" value="NZ_JAFBCM010000001.1"/>
</dbReference>
<evidence type="ECO:0000313" key="1">
    <source>
        <dbReference type="EMBL" id="MFC3765814.1"/>
    </source>
</evidence>
<dbReference type="InterPro" id="IPR010985">
    <property type="entry name" value="Ribbon_hlx_hlx"/>
</dbReference>
<dbReference type="Proteomes" id="UP001595699">
    <property type="component" value="Unassembled WGS sequence"/>
</dbReference>
<dbReference type="InterPro" id="IPR045944">
    <property type="entry name" value="DUF6364"/>
</dbReference>
<dbReference type="SUPFAM" id="SSF47598">
    <property type="entry name" value="Ribbon-helix-helix"/>
    <property type="match status" value="1"/>
</dbReference>
<accession>A0ABV7YLW3</accession>
<name>A0ABV7YLW3_9ACTN</name>
<keyword evidence="2" id="KW-1185">Reference proteome</keyword>
<sequence>MAKRNLTVQLDEDVISRARVVAEKRGTSISQLVAQQIEHLADEDERYEAARKRAMELMDTAATHGGGRKWKREDLYDR</sequence>
<dbReference type="Pfam" id="PF19891">
    <property type="entry name" value="DUF6364"/>
    <property type="match status" value="1"/>
</dbReference>
<comment type="caution">
    <text evidence="1">The sequence shown here is derived from an EMBL/GenBank/DDBJ whole genome shotgun (WGS) entry which is preliminary data.</text>
</comment>
<protein>
    <submittedName>
        <fullName evidence="1">DUF6364 family protein</fullName>
    </submittedName>
</protein>
<proteinExistence type="predicted"/>
<reference evidence="2" key="1">
    <citation type="journal article" date="2019" name="Int. J. Syst. Evol. Microbiol.">
        <title>The Global Catalogue of Microorganisms (GCM) 10K type strain sequencing project: providing services to taxonomists for standard genome sequencing and annotation.</title>
        <authorList>
            <consortium name="The Broad Institute Genomics Platform"/>
            <consortium name="The Broad Institute Genome Sequencing Center for Infectious Disease"/>
            <person name="Wu L."/>
            <person name="Ma J."/>
        </authorList>
    </citation>
    <scope>NUCLEOTIDE SEQUENCE [LARGE SCALE GENOMIC DNA]</scope>
    <source>
        <strain evidence="2">CGMCC 4.7241</strain>
    </source>
</reference>
<organism evidence="1 2">
    <name type="scientific">Tenggerimyces flavus</name>
    <dbReference type="NCBI Taxonomy" id="1708749"/>
    <lineage>
        <taxon>Bacteria</taxon>
        <taxon>Bacillati</taxon>
        <taxon>Actinomycetota</taxon>
        <taxon>Actinomycetes</taxon>
        <taxon>Propionibacteriales</taxon>
        <taxon>Nocardioidaceae</taxon>
        <taxon>Tenggerimyces</taxon>
    </lineage>
</organism>
<dbReference type="EMBL" id="JBHRZH010000043">
    <property type="protein sequence ID" value="MFC3765814.1"/>
    <property type="molecule type" value="Genomic_DNA"/>
</dbReference>